<evidence type="ECO:0000256" key="13">
    <source>
        <dbReference type="ARBA" id="ARBA00034005"/>
    </source>
</evidence>
<feature type="binding site" evidence="15">
    <location>
        <begin position="34"/>
        <end position="38"/>
    </location>
    <ligand>
        <name>NAD(+)</name>
        <dbReference type="ChEBI" id="CHEBI:57540"/>
    </ligand>
</feature>
<dbReference type="InterPro" id="IPR012340">
    <property type="entry name" value="NA-bd_OB-fold"/>
</dbReference>
<dbReference type="Proteomes" id="UP000095662">
    <property type="component" value="Unassembled WGS sequence"/>
</dbReference>
<feature type="binding site" evidence="15">
    <location>
        <position position="402"/>
    </location>
    <ligand>
        <name>Zn(2+)</name>
        <dbReference type="ChEBI" id="CHEBI:29105"/>
    </ligand>
</feature>
<keyword evidence="10 15" id="KW-0520">NAD</keyword>
<evidence type="ECO:0000256" key="18">
    <source>
        <dbReference type="SAM" id="MobiDB-lite"/>
    </source>
</evidence>
<evidence type="ECO:0000256" key="14">
    <source>
        <dbReference type="ARBA" id="ARBA00060881"/>
    </source>
</evidence>
<keyword evidence="4 15" id="KW-0436">Ligase</keyword>
<comment type="similarity">
    <text evidence="14 15">Belongs to the NAD-dependent DNA ligase family. LigA subfamily.</text>
</comment>
<comment type="catalytic activity">
    <reaction evidence="13 15 16">
        <text>NAD(+) + (deoxyribonucleotide)n-3'-hydroxyl + 5'-phospho-(deoxyribonucleotide)m = (deoxyribonucleotide)n+m + AMP + beta-nicotinamide D-nucleotide.</text>
        <dbReference type="EC" id="6.5.1.2"/>
    </reaction>
</comment>
<feature type="coiled-coil region" evidence="17">
    <location>
        <begin position="3"/>
        <end position="57"/>
    </location>
</feature>
<dbReference type="Pfam" id="PF03120">
    <property type="entry name" value="OB_DNA_ligase"/>
    <property type="match status" value="1"/>
</dbReference>
<dbReference type="Pfam" id="PF12826">
    <property type="entry name" value="HHH_2"/>
    <property type="match status" value="1"/>
</dbReference>
<dbReference type="NCBIfam" id="TIGR00575">
    <property type="entry name" value="dnlj"/>
    <property type="match status" value="1"/>
</dbReference>
<feature type="binding site" evidence="15">
    <location>
        <position position="310"/>
    </location>
    <ligand>
        <name>NAD(+)</name>
        <dbReference type="ChEBI" id="CHEBI:57540"/>
    </ligand>
</feature>
<accession>A0A174ZI42</accession>
<evidence type="ECO:0000256" key="17">
    <source>
        <dbReference type="SAM" id="Coils"/>
    </source>
</evidence>
<evidence type="ECO:0000256" key="6">
    <source>
        <dbReference type="ARBA" id="ARBA00022723"/>
    </source>
</evidence>
<dbReference type="SMART" id="SM00278">
    <property type="entry name" value="HhH1"/>
    <property type="match status" value="4"/>
</dbReference>
<dbReference type="Gene3D" id="2.40.50.140">
    <property type="entry name" value="Nucleic acid-binding proteins"/>
    <property type="match status" value="1"/>
</dbReference>
<dbReference type="GO" id="GO:0003911">
    <property type="term" value="F:DNA ligase (NAD+) activity"/>
    <property type="evidence" value="ECO:0007669"/>
    <property type="project" value="UniProtKB-UniRule"/>
</dbReference>
<dbReference type="STRING" id="39492.ERS852540_00788"/>
<dbReference type="InterPro" id="IPR004150">
    <property type="entry name" value="NAD_DNA_ligase_OB"/>
</dbReference>
<evidence type="ECO:0000256" key="10">
    <source>
        <dbReference type="ARBA" id="ARBA00023027"/>
    </source>
</evidence>
<dbReference type="PROSITE" id="PS01056">
    <property type="entry name" value="DNA_LIGASE_N2"/>
    <property type="match status" value="1"/>
</dbReference>
<comment type="cofactor">
    <cofactor evidence="15">
        <name>Mg(2+)</name>
        <dbReference type="ChEBI" id="CHEBI:18420"/>
    </cofactor>
    <cofactor evidence="15">
        <name>Mn(2+)</name>
        <dbReference type="ChEBI" id="CHEBI:29035"/>
    </cofactor>
</comment>
<dbReference type="InterPro" id="IPR001357">
    <property type="entry name" value="BRCT_dom"/>
</dbReference>
<keyword evidence="12 15" id="KW-0464">Manganese</keyword>
<dbReference type="PIRSF" id="PIRSF001604">
    <property type="entry name" value="LigA"/>
    <property type="match status" value="1"/>
</dbReference>
<comment type="function">
    <text evidence="1 15">DNA ligase that catalyzes the formation of phosphodiester linkages between 5'-phosphoryl and 3'-hydroxyl groups in double-stranded DNA using NAD as a coenzyme and as the energy source for the reaction. It is essential for DNA replication and repair of damaged DNA.</text>
</comment>
<dbReference type="FunFam" id="1.10.150.20:FF:000007">
    <property type="entry name" value="DNA ligase"/>
    <property type="match status" value="1"/>
</dbReference>
<dbReference type="PROSITE" id="PS01055">
    <property type="entry name" value="DNA_LIGASE_N1"/>
    <property type="match status" value="1"/>
</dbReference>
<sequence>MDKEQIKSEYEQLCKQAEQHNFNYYVLDDPTIEDDEYDRLMRRIKEIEAENPEIVSESSPTQHVGGYAINTFEKVTHEVQMGSLQDVFSKGELYEFDERVKKAVGKAVYCVEPKIDGLSVSLEYKDGIFTRGSTRGDGFVGEDITKNLKTIKSIPMVLREKIPFIEVRGEVYMPKADFEKLVRKQLENDEQPAKNPRNAAAGSLRQKDSRVTASRGLDIFVFNLQRIEGRELACHSESLDYMKSLGFNVIDGYKTFDNIEDAVSRIMEIGENRQSYSYDIDGAVIKVNNFELRNELGSTAKVPKWAVAFKYPPEEKETKLLDIEINVGRTGALTPVAVFEPVWLAGTTVSRAVLHNQDYIDSKDIRIGDIIAVRKAGDIIPEVVRSVSHAENSEPFVIPHICPVCHGKAERAEDEAVIRCVNIDCPAQLLKNIEHFASRPAMNIDGLGEAVVKQLVENKLINTVADLYGLQQQDLEMLPGFAKVSASKLIANIESSKTNSPDRLLFALGIKGIGQKNAQLLMKHFGSIEKLSETSPEEISAVENFGDILANNIFTALHEPHMTELIERLKSYGVNTVYQSDVKSDKLAGLTFVITGTLPDMTRDEAKTLIEQNGGKCSGSVSKKTSYVLAGEEAGSKLTKAQQLGVTVISQQQLIEMIGE</sequence>
<dbReference type="CDD" id="cd00114">
    <property type="entry name" value="LIGANc"/>
    <property type="match status" value="1"/>
</dbReference>
<dbReference type="InterPro" id="IPR004149">
    <property type="entry name" value="Znf_DNAligase_C4"/>
</dbReference>
<dbReference type="InterPro" id="IPR041663">
    <property type="entry name" value="DisA/LigA_HHH"/>
</dbReference>
<dbReference type="CDD" id="cd17748">
    <property type="entry name" value="BRCT_DNA_ligase_like"/>
    <property type="match status" value="1"/>
</dbReference>
<dbReference type="Gene3D" id="6.20.10.30">
    <property type="match status" value="1"/>
</dbReference>
<feature type="binding site" evidence="15">
    <location>
        <position position="112"/>
    </location>
    <ligand>
        <name>NAD(+)</name>
        <dbReference type="ChEBI" id="CHEBI:57540"/>
    </ligand>
</feature>
<dbReference type="GO" id="GO:0005829">
    <property type="term" value="C:cytosol"/>
    <property type="evidence" value="ECO:0007669"/>
    <property type="project" value="TreeGrafter"/>
</dbReference>
<dbReference type="GO" id="GO:0046872">
    <property type="term" value="F:metal ion binding"/>
    <property type="evidence" value="ECO:0007669"/>
    <property type="project" value="UniProtKB-KW"/>
</dbReference>
<dbReference type="AlphaFoldDB" id="A0A174ZI42"/>
<dbReference type="InterPro" id="IPR033136">
    <property type="entry name" value="DNA_ligase_CS"/>
</dbReference>
<dbReference type="SUPFAM" id="SSF50249">
    <property type="entry name" value="Nucleic acid-binding proteins"/>
    <property type="match status" value="1"/>
</dbReference>
<name>A0A174ZI42_9FIRM</name>
<evidence type="ECO:0000256" key="1">
    <source>
        <dbReference type="ARBA" id="ARBA00004067"/>
    </source>
</evidence>
<dbReference type="FunFam" id="1.10.287.610:FF:000002">
    <property type="entry name" value="DNA ligase"/>
    <property type="match status" value="1"/>
</dbReference>
<dbReference type="FunFam" id="2.40.50.140:FF:000012">
    <property type="entry name" value="DNA ligase"/>
    <property type="match status" value="1"/>
</dbReference>
<evidence type="ECO:0000256" key="9">
    <source>
        <dbReference type="ARBA" id="ARBA00022842"/>
    </source>
</evidence>
<feature type="binding site" evidence="15">
    <location>
        <position position="135"/>
    </location>
    <ligand>
        <name>NAD(+)</name>
        <dbReference type="ChEBI" id="CHEBI:57540"/>
    </ligand>
</feature>
<evidence type="ECO:0000256" key="7">
    <source>
        <dbReference type="ARBA" id="ARBA00022763"/>
    </source>
</evidence>
<dbReference type="SMART" id="SM00532">
    <property type="entry name" value="LIGANc"/>
    <property type="match status" value="1"/>
</dbReference>
<dbReference type="Gene3D" id="3.40.50.10190">
    <property type="entry name" value="BRCT domain"/>
    <property type="match status" value="1"/>
</dbReference>
<dbReference type="InterPro" id="IPR013840">
    <property type="entry name" value="DNAligase_N"/>
</dbReference>
<evidence type="ECO:0000259" key="19">
    <source>
        <dbReference type="PROSITE" id="PS50172"/>
    </source>
</evidence>
<organism evidence="20 21">
    <name type="scientific">[Eubacterium] siraeum</name>
    <dbReference type="NCBI Taxonomy" id="39492"/>
    <lineage>
        <taxon>Bacteria</taxon>
        <taxon>Bacillati</taxon>
        <taxon>Bacillota</taxon>
        <taxon>Clostridia</taxon>
        <taxon>Eubacteriales</taxon>
        <taxon>Oscillospiraceae</taxon>
        <taxon>Oscillospiraceae incertae sedis</taxon>
    </lineage>
</organism>
<reference evidence="20 21" key="1">
    <citation type="submission" date="2015-09" db="EMBL/GenBank/DDBJ databases">
        <authorList>
            <consortium name="Pathogen Informatics"/>
        </authorList>
    </citation>
    <scope>NUCLEOTIDE SEQUENCE [LARGE SCALE GENOMIC DNA]</scope>
    <source>
        <strain evidence="20 21">2789STDY5834928</strain>
    </source>
</reference>
<dbReference type="Pfam" id="PF00533">
    <property type="entry name" value="BRCT"/>
    <property type="match status" value="1"/>
</dbReference>
<evidence type="ECO:0000256" key="8">
    <source>
        <dbReference type="ARBA" id="ARBA00022833"/>
    </source>
</evidence>
<dbReference type="InterPro" id="IPR013839">
    <property type="entry name" value="DNAligase_adenylation"/>
</dbReference>
<dbReference type="Gene3D" id="1.10.150.20">
    <property type="entry name" value="5' to 3' exonuclease, C-terminal subdomain"/>
    <property type="match status" value="2"/>
</dbReference>
<feature type="binding site" evidence="15">
    <location>
        <position position="425"/>
    </location>
    <ligand>
        <name>Zn(2+)</name>
        <dbReference type="ChEBI" id="CHEBI:29105"/>
    </ligand>
</feature>
<dbReference type="Pfam" id="PF01653">
    <property type="entry name" value="DNA_ligase_aden"/>
    <property type="match status" value="1"/>
</dbReference>
<evidence type="ECO:0000256" key="2">
    <source>
        <dbReference type="ARBA" id="ARBA00012722"/>
    </source>
</evidence>
<dbReference type="FunFam" id="3.30.470.30:FF:000001">
    <property type="entry name" value="DNA ligase"/>
    <property type="match status" value="1"/>
</dbReference>
<keyword evidence="7 15" id="KW-0227">DNA damage</keyword>
<evidence type="ECO:0000256" key="11">
    <source>
        <dbReference type="ARBA" id="ARBA00023204"/>
    </source>
</evidence>
<keyword evidence="17" id="KW-0175">Coiled coil</keyword>
<dbReference type="OrthoDB" id="9759736at2"/>
<dbReference type="GO" id="GO:0006260">
    <property type="term" value="P:DNA replication"/>
    <property type="evidence" value="ECO:0007669"/>
    <property type="project" value="UniProtKB-KW"/>
</dbReference>
<dbReference type="InterPro" id="IPR001679">
    <property type="entry name" value="DNA_ligase"/>
</dbReference>
<keyword evidence="5 15" id="KW-0235">DNA replication</keyword>
<dbReference type="SUPFAM" id="SSF47781">
    <property type="entry name" value="RuvA domain 2-like"/>
    <property type="match status" value="1"/>
</dbReference>
<dbReference type="InterPro" id="IPR010994">
    <property type="entry name" value="RuvA_2-like"/>
</dbReference>
<feature type="active site" description="N6-AMP-lysine intermediate" evidence="15">
    <location>
        <position position="114"/>
    </location>
</feature>
<evidence type="ECO:0000256" key="5">
    <source>
        <dbReference type="ARBA" id="ARBA00022705"/>
    </source>
</evidence>
<dbReference type="SUPFAM" id="SSF52113">
    <property type="entry name" value="BRCT domain"/>
    <property type="match status" value="1"/>
</dbReference>
<dbReference type="InterPro" id="IPR003583">
    <property type="entry name" value="Hlx-hairpin-Hlx_DNA-bd_motif"/>
</dbReference>
<feature type="binding site" evidence="15">
    <location>
        <position position="405"/>
    </location>
    <ligand>
        <name>Zn(2+)</name>
        <dbReference type="ChEBI" id="CHEBI:29105"/>
    </ligand>
</feature>
<evidence type="ECO:0000313" key="20">
    <source>
        <dbReference type="EMBL" id="CUQ83938.1"/>
    </source>
</evidence>
<dbReference type="Pfam" id="PF14520">
    <property type="entry name" value="HHH_5"/>
    <property type="match status" value="1"/>
</dbReference>
<dbReference type="PANTHER" id="PTHR23389">
    <property type="entry name" value="CHROMOSOME TRANSMISSION FIDELITY FACTOR 18"/>
    <property type="match status" value="1"/>
</dbReference>
<dbReference type="EMBL" id="CZBY01000004">
    <property type="protein sequence ID" value="CUQ83938.1"/>
    <property type="molecule type" value="Genomic_DNA"/>
</dbReference>
<evidence type="ECO:0000256" key="15">
    <source>
        <dbReference type="HAMAP-Rule" id="MF_01588"/>
    </source>
</evidence>
<dbReference type="InterPro" id="IPR018239">
    <property type="entry name" value="DNA_ligase_AS"/>
</dbReference>
<dbReference type="SUPFAM" id="SSF56091">
    <property type="entry name" value="DNA ligase/mRNA capping enzyme, catalytic domain"/>
    <property type="match status" value="1"/>
</dbReference>
<feature type="binding site" evidence="15">
    <location>
        <position position="170"/>
    </location>
    <ligand>
        <name>NAD(+)</name>
        <dbReference type="ChEBI" id="CHEBI:57540"/>
    </ligand>
</feature>
<evidence type="ECO:0000313" key="21">
    <source>
        <dbReference type="Proteomes" id="UP000095662"/>
    </source>
</evidence>
<feature type="region of interest" description="Disordered" evidence="18">
    <location>
        <begin position="187"/>
        <end position="207"/>
    </location>
</feature>
<evidence type="ECO:0000256" key="4">
    <source>
        <dbReference type="ARBA" id="ARBA00022598"/>
    </source>
</evidence>
<keyword evidence="8 15" id="KW-0862">Zinc</keyword>
<keyword evidence="11 15" id="KW-0234">DNA repair</keyword>
<keyword evidence="6 15" id="KW-0479">Metal-binding</keyword>
<keyword evidence="9 15" id="KW-0460">Magnesium</keyword>
<evidence type="ECO:0000256" key="12">
    <source>
        <dbReference type="ARBA" id="ARBA00023211"/>
    </source>
</evidence>
<dbReference type="Pfam" id="PF03119">
    <property type="entry name" value="DNA_ligase_ZBD"/>
    <property type="match status" value="1"/>
</dbReference>
<proteinExistence type="inferred from homology"/>
<dbReference type="NCBIfam" id="NF005932">
    <property type="entry name" value="PRK07956.1"/>
    <property type="match status" value="1"/>
</dbReference>
<dbReference type="EC" id="6.5.1.2" evidence="2 15"/>
<evidence type="ECO:0000256" key="3">
    <source>
        <dbReference type="ARBA" id="ARBA00013308"/>
    </source>
</evidence>
<evidence type="ECO:0000256" key="16">
    <source>
        <dbReference type="RuleBase" id="RU000618"/>
    </source>
</evidence>
<gene>
    <name evidence="15 20" type="primary">ligA</name>
    <name evidence="20" type="ORF">ERS852540_00788</name>
</gene>
<protein>
    <recommendedName>
        <fullName evidence="3 15">DNA ligase</fullName>
        <ecNumber evidence="2 15">6.5.1.2</ecNumber>
    </recommendedName>
    <alternativeName>
        <fullName evidence="15">Polydeoxyribonucleotide synthase [NAD(+)]</fullName>
    </alternativeName>
</protein>
<dbReference type="PANTHER" id="PTHR23389:SF9">
    <property type="entry name" value="DNA LIGASE"/>
    <property type="match status" value="1"/>
</dbReference>
<dbReference type="Gene3D" id="1.10.287.610">
    <property type="entry name" value="Helix hairpin bin"/>
    <property type="match status" value="1"/>
</dbReference>
<dbReference type="Gene3D" id="3.30.470.30">
    <property type="entry name" value="DNA ligase/mRNA capping enzyme"/>
    <property type="match status" value="1"/>
</dbReference>
<dbReference type="HAMAP" id="MF_01588">
    <property type="entry name" value="DNA_ligase_A"/>
    <property type="match status" value="1"/>
</dbReference>
<feature type="binding site" evidence="15">
    <location>
        <position position="420"/>
    </location>
    <ligand>
        <name>Zn(2+)</name>
        <dbReference type="ChEBI" id="CHEBI:29105"/>
    </ligand>
</feature>
<dbReference type="InterPro" id="IPR036420">
    <property type="entry name" value="BRCT_dom_sf"/>
</dbReference>
<dbReference type="GO" id="GO:0006281">
    <property type="term" value="P:DNA repair"/>
    <property type="evidence" value="ECO:0007669"/>
    <property type="project" value="UniProtKB-KW"/>
</dbReference>
<dbReference type="PROSITE" id="PS50172">
    <property type="entry name" value="BRCT"/>
    <property type="match status" value="1"/>
</dbReference>
<feature type="domain" description="BRCT" evidence="19">
    <location>
        <begin position="582"/>
        <end position="660"/>
    </location>
</feature>
<feature type="binding site" evidence="15">
    <location>
        <begin position="83"/>
        <end position="84"/>
    </location>
    <ligand>
        <name>NAD(+)</name>
        <dbReference type="ChEBI" id="CHEBI:57540"/>
    </ligand>
</feature>
<feature type="binding site" evidence="15">
    <location>
        <position position="286"/>
    </location>
    <ligand>
        <name>NAD(+)</name>
        <dbReference type="ChEBI" id="CHEBI:57540"/>
    </ligand>
</feature>
<dbReference type="SMART" id="SM00292">
    <property type="entry name" value="BRCT"/>
    <property type="match status" value="1"/>
</dbReference>
<dbReference type="GO" id="GO:0003677">
    <property type="term" value="F:DNA binding"/>
    <property type="evidence" value="ECO:0007669"/>
    <property type="project" value="InterPro"/>
</dbReference>